<comment type="similarity">
    <text evidence="2">Belongs to the nucleobase:cation symporter-2 (NCS2) (TC 2.A.40) family.</text>
</comment>
<comment type="subcellular location">
    <subcellularLocation>
        <location evidence="1">Cell membrane</location>
        <topology evidence="1">Multi-pass membrane protein</topology>
    </subcellularLocation>
</comment>
<evidence type="ECO:0000256" key="5">
    <source>
        <dbReference type="ARBA" id="ARBA00022692"/>
    </source>
</evidence>
<keyword evidence="3" id="KW-0813">Transport</keyword>
<keyword evidence="5 8" id="KW-0812">Transmembrane</keyword>
<dbReference type="EMBL" id="CP147982">
    <property type="protein sequence ID" value="WXK76115.1"/>
    <property type="molecule type" value="Genomic_DNA"/>
</dbReference>
<evidence type="ECO:0000256" key="8">
    <source>
        <dbReference type="SAM" id="Phobius"/>
    </source>
</evidence>
<gene>
    <name evidence="9" type="ORF">WAB15_09040</name>
</gene>
<keyword evidence="6 8" id="KW-1133">Transmembrane helix</keyword>
<evidence type="ECO:0000256" key="6">
    <source>
        <dbReference type="ARBA" id="ARBA00022989"/>
    </source>
</evidence>
<proteinExistence type="inferred from homology"/>
<reference evidence="9 10" key="1">
    <citation type="submission" date="2024-03" db="EMBL/GenBank/DDBJ databases">
        <title>The complete genome of Streptomyces sirii sp.nov.</title>
        <authorList>
            <person name="Zakalyukina Y.V."/>
            <person name="Belik A.R."/>
            <person name="Biryukov M.V."/>
            <person name="Baturina O.A."/>
            <person name="Kabilov M.R."/>
        </authorList>
    </citation>
    <scope>NUCLEOTIDE SEQUENCE [LARGE SCALE GENOMIC DNA]</scope>
    <source>
        <strain evidence="9 10">BP-8</strain>
    </source>
</reference>
<dbReference type="InterPro" id="IPR006043">
    <property type="entry name" value="NCS2"/>
</dbReference>
<feature type="transmembrane region" description="Helical" evidence="8">
    <location>
        <begin position="364"/>
        <end position="386"/>
    </location>
</feature>
<keyword evidence="4" id="KW-1003">Cell membrane</keyword>
<feature type="transmembrane region" description="Helical" evidence="8">
    <location>
        <begin position="130"/>
        <end position="149"/>
    </location>
</feature>
<name>A0ABZ2QI20_9ACTN</name>
<accession>A0ABZ2QI20</accession>
<dbReference type="Pfam" id="PF00860">
    <property type="entry name" value="Xan_ur_permease"/>
    <property type="match status" value="1"/>
</dbReference>
<feature type="transmembrane region" description="Helical" evidence="8">
    <location>
        <begin position="105"/>
        <end position="124"/>
    </location>
</feature>
<protein>
    <submittedName>
        <fullName evidence="9">Solute carrier family 23 protein</fullName>
    </submittedName>
</protein>
<evidence type="ECO:0000256" key="4">
    <source>
        <dbReference type="ARBA" id="ARBA00022475"/>
    </source>
</evidence>
<dbReference type="RefSeq" id="WP_407285908.1">
    <property type="nucleotide sequence ID" value="NZ_CP147982.1"/>
</dbReference>
<feature type="transmembrane region" description="Helical" evidence="8">
    <location>
        <begin position="392"/>
        <end position="415"/>
    </location>
</feature>
<feature type="transmembrane region" description="Helical" evidence="8">
    <location>
        <begin position="22"/>
        <end position="42"/>
    </location>
</feature>
<feature type="transmembrane region" description="Helical" evidence="8">
    <location>
        <begin position="225"/>
        <end position="242"/>
    </location>
</feature>
<evidence type="ECO:0000313" key="9">
    <source>
        <dbReference type="EMBL" id="WXK76115.1"/>
    </source>
</evidence>
<keyword evidence="7 8" id="KW-0472">Membrane</keyword>
<feature type="transmembrane region" description="Helical" evidence="8">
    <location>
        <begin position="186"/>
        <end position="213"/>
    </location>
</feature>
<dbReference type="PANTHER" id="PTHR42810:SF4">
    <property type="entry name" value="URIC ACID TRANSPORTER UACT"/>
    <property type="match status" value="1"/>
</dbReference>
<dbReference type="PROSITE" id="PS01116">
    <property type="entry name" value="XANTH_URACIL_PERMASE"/>
    <property type="match status" value="1"/>
</dbReference>
<feature type="transmembrane region" description="Helical" evidence="8">
    <location>
        <begin position="331"/>
        <end position="352"/>
    </location>
</feature>
<evidence type="ECO:0000313" key="10">
    <source>
        <dbReference type="Proteomes" id="UP001626628"/>
    </source>
</evidence>
<dbReference type="InterPro" id="IPR006042">
    <property type="entry name" value="Xan_ur_permease"/>
</dbReference>
<feature type="transmembrane region" description="Helical" evidence="8">
    <location>
        <begin position="161"/>
        <end position="180"/>
    </location>
</feature>
<dbReference type="PANTHER" id="PTHR42810">
    <property type="entry name" value="PURINE PERMEASE C1399.01C-RELATED"/>
    <property type="match status" value="1"/>
</dbReference>
<evidence type="ECO:0000256" key="2">
    <source>
        <dbReference type="ARBA" id="ARBA00008821"/>
    </source>
</evidence>
<keyword evidence="10" id="KW-1185">Reference proteome</keyword>
<feature type="transmembrane region" description="Helical" evidence="8">
    <location>
        <begin position="54"/>
        <end position="74"/>
    </location>
</feature>
<evidence type="ECO:0000256" key="7">
    <source>
        <dbReference type="ARBA" id="ARBA00023136"/>
    </source>
</evidence>
<feature type="transmembrane region" description="Helical" evidence="8">
    <location>
        <begin position="306"/>
        <end position="325"/>
    </location>
</feature>
<evidence type="ECO:0000256" key="1">
    <source>
        <dbReference type="ARBA" id="ARBA00004651"/>
    </source>
</evidence>
<organism evidence="9 10">
    <name type="scientific">Streptomyces sirii</name>
    <dbReference type="NCBI Taxonomy" id="3127701"/>
    <lineage>
        <taxon>Bacteria</taxon>
        <taxon>Bacillati</taxon>
        <taxon>Actinomycetota</taxon>
        <taxon>Actinomycetes</taxon>
        <taxon>Kitasatosporales</taxon>
        <taxon>Streptomycetaceae</taxon>
        <taxon>Streptomyces</taxon>
    </lineage>
</organism>
<dbReference type="Proteomes" id="UP001626628">
    <property type="component" value="Chromosome"/>
</dbReference>
<evidence type="ECO:0000256" key="3">
    <source>
        <dbReference type="ARBA" id="ARBA00022448"/>
    </source>
</evidence>
<dbReference type="NCBIfam" id="NF037981">
    <property type="entry name" value="NCS2_1"/>
    <property type="match status" value="1"/>
</dbReference>
<sequence length="436" mass="43893">MAPPAPSAVDELPPPSRLLPLAAQHVLAMIAAPVSSVFLIAAGLRLPADRTASLLSATLILCGAGALLQSFGVLGTGARLPFMMLPGGAAVAVFLRIAREHGAATASGSVLLAAALLLAVLPLYARIVRFFPPLVMGATVLVIGVNMIDVAAPMALGGRRLALLTLAATALGFLLLRGVWRQLSVLLGIAVGTAAAALTGAAVPAVPGTDVLALPRLLPYGAPHFDLLAALPLMVFALASLAEATGQTVLNSEAVGRTPDPARDVPRTARADALTSLGAGLLGGAVMVTSAENIGIVQLTGVRSRFVTAAAGALLVLCGLLAPVTRLLAALPAPVVGGASLVIYAVIAAMGVDMLRRTALADPGAVTVVALTLLAGLLPLLSPQLYEPLPAWARALFGNGVPAAALTAVALSALFRRLGTGRPRPPQDIARVSPSK</sequence>